<dbReference type="PROSITE" id="PS51084">
    <property type="entry name" value="HIT_2"/>
    <property type="match status" value="1"/>
</dbReference>
<organism evidence="4 5">
    <name type="scientific">Candidatus Vogelbacteria bacterium RIFOXYD1_FULL_46_19</name>
    <dbReference type="NCBI Taxonomy" id="1802439"/>
    <lineage>
        <taxon>Bacteria</taxon>
        <taxon>Candidatus Vogeliibacteriota</taxon>
    </lineage>
</organism>
<evidence type="ECO:0000259" key="3">
    <source>
        <dbReference type="PROSITE" id="PS51084"/>
    </source>
</evidence>
<dbReference type="SUPFAM" id="SSF54197">
    <property type="entry name" value="HIT-like"/>
    <property type="match status" value="1"/>
</dbReference>
<dbReference type="InterPro" id="IPR001310">
    <property type="entry name" value="Histidine_triad_HIT"/>
</dbReference>
<evidence type="ECO:0000313" key="4">
    <source>
        <dbReference type="EMBL" id="OHA60180.1"/>
    </source>
</evidence>
<evidence type="ECO:0000256" key="1">
    <source>
        <dbReference type="PIRSR" id="PIRSR601310-1"/>
    </source>
</evidence>
<dbReference type="PRINTS" id="PR00332">
    <property type="entry name" value="HISTRIAD"/>
</dbReference>
<comment type="caution">
    <text evidence="2">Lacks conserved residue(s) required for the propagation of feature annotation.</text>
</comment>
<name>A0A1G2QHW6_9BACT</name>
<dbReference type="GO" id="GO:0003824">
    <property type="term" value="F:catalytic activity"/>
    <property type="evidence" value="ECO:0007669"/>
    <property type="project" value="InterPro"/>
</dbReference>
<dbReference type="Pfam" id="PF01230">
    <property type="entry name" value="HIT"/>
    <property type="match status" value="1"/>
</dbReference>
<dbReference type="STRING" id="1802439.A2589_00700"/>
<evidence type="ECO:0000256" key="2">
    <source>
        <dbReference type="PROSITE-ProRule" id="PRU00464"/>
    </source>
</evidence>
<protein>
    <recommendedName>
        <fullName evidence="3">HIT domain-containing protein</fullName>
    </recommendedName>
</protein>
<evidence type="ECO:0000313" key="5">
    <source>
        <dbReference type="Proteomes" id="UP000177838"/>
    </source>
</evidence>
<accession>A0A1G2QHW6</accession>
<comment type="caution">
    <text evidence="4">The sequence shown here is derived from an EMBL/GenBank/DDBJ whole genome shotgun (WGS) entry which is preliminary data.</text>
</comment>
<dbReference type="InterPro" id="IPR036265">
    <property type="entry name" value="HIT-like_sf"/>
</dbReference>
<dbReference type="EMBL" id="MHTK01000002">
    <property type="protein sequence ID" value="OHA60180.1"/>
    <property type="molecule type" value="Genomic_DNA"/>
</dbReference>
<dbReference type="Gene3D" id="3.30.428.10">
    <property type="entry name" value="HIT-like"/>
    <property type="match status" value="1"/>
</dbReference>
<feature type="domain" description="HIT" evidence="3">
    <location>
        <begin position="5"/>
        <end position="116"/>
    </location>
</feature>
<proteinExistence type="predicted"/>
<gene>
    <name evidence="4" type="ORF">A2589_00700</name>
</gene>
<dbReference type="AlphaFoldDB" id="A0A1G2QHW6"/>
<feature type="active site" description="Tele-AMP-histidine intermediate" evidence="1">
    <location>
        <position position="101"/>
    </location>
</feature>
<dbReference type="InterPro" id="IPR011146">
    <property type="entry name" value="HIT-like"/>
</dbReference>
<dbReference type="PANTHER" id="PTHR46648">
    <property type="entry name" value="HIT FAMILY PROTEIN 1"/>
    <property type="match status" value="1"/>
</dbReference>
<dbReference type="Proteomes" id="UP000177838">
    <property type="component" value="Unassembled WGS sequence"/>
</dbReference>
<dbReference type="PANTHER" id="PTHR46648:SF1">
    <property type="entry name" value="ADENOSINE 5'-MONOPHOSPHORAMIDASE HNT1"/>
    <property type="match status" value="1"/>
</dbReference>
<reference evidence="4 5" key="1">
    <citation type="journal article" date="2016" name="Nat. Commun.">
        <title>Thousands of microbial genomes shed light on interconnected biogeochemical processes in an aquifer system.</title>
        <authorList>
            <person name="Anantharaman K."/>
            <person name="Brown C.T."/>
            <person name="Hug L.A."/>
            <person name="Sharon I."/>
            <person name="Castelle C.J."/>
            <person name="Probst A.J."/>
            <person name="Thomas B.C."/>
            <person name="Singh A."/>
            <person name="Wilkins M.J."/>
            <person name="Karaoz U."/>
            <person name="Brodie E.L."/>
            <person name="Williams K.H."/>
            <person name="Hubbard S.S."/>
            <person name="Banfield J.F."/>
        </authorList>
    </citation>
    <scope>NUCLEOTIDE SEQUENCE [LARGE SCALE GENOMIC DNA]</scope>
</reference>
<dbReference type="GO" id="GO:0009117">
    <property type="term" value="P:nucleotide metabolic process"/>
    <property type="evidence" value="ECO:0007669"/>
    <property type="project" value="TreeGrafter"/>
</dbReference>
<sequence length="134" mass="15289">MNDCLFCKIVAGEIPSYTVYEDENFLAFLDINPQSVGHVQVIPKKHYRWVWDLPAEALAKEGPTIEKYFAVAHKVALAQRQAFNTEWILSKIVGDEVPHAHIWVYPSSKARGDKKDFTTNAQLIKDTLTSEQKE</sequence>